<keyword evidence="2 12" id="KW-1003">Cell membrane</keyword>
<organism evidence="13 14">
    <name type="scientific">Tahibacter harae</name>
    <dbReference type="NCBI Taxonomy" id="2963937"/>
    <lineage>
        <taxon>Bacteria</taxon>
        <taxon>Pseudomonadati</taxon>
        <taxon>Pseudomonadota</taxon>
        <taxon>Gammaproteobacteria</taxon>
        <taxon>Lysobacterales</taxon>
        <taxon>Rhodanobacteraceae</taxon>
        <taxon>Tahibacter</taxon>
    </lineage>
</organism>
<evidence type="ECO:0000313" key="13">
    <source>
        <dbReference type="EMBL" id="MCQ4165416.1"/>
    </source>
</evidence>
<evidence type="ECO:0000256" key="7">
    <source>
        <dbReference type="ARBA" id="ARBA00023065"/>
    </source>
</evidence>
<dbReference type="NCBIfam" id="TIGR00494">
    <property type="entry name" value="crcB"/>
    <property type="match status" value="1"/>
</dbReference>
<evidence type="ECO:0000313" key="14">
    <source>
        <dbReference type="Proteomes" id="UP001165498"/>
    </source>
</evidence>
<proteinExistence type="inferred from homology"/>
<dbReference type="RefSeq" id="WP_255914583.1">
    <property type="nucleotide sequence ID" value="NZ_JANFQO010000009.1"/>
</dbReference>
<accession>A0ABT1QT25</accession>
<evidence type="ECO:0000256" key="11">
    <source>
        <dbReference type="ARBA" id="ARBA00035585"/>
    </source>
</evidence>
<keyword evidence="6 12" id="KW-0915">Sodium</keyword>
<evidence type="ECO:0000256" key="9">
    <source>
        <dbReference type="ARBA" id="ARBA00023303"/>
    </source>
</evidence>
<evidence type="ECO:0000256" key="10">
    <source>
        <dbReference type="ARBA" id="ARBA00035120"/>
    </source>
</evidence>
<comment type="activity regulation">
    <text evidence="12">Na(+) is not transported, but it plays an essential structural role and its presence is essential for fluoride channel function.</text>
</comment>
<feature type="transmembrane region" description="Helical" evidence="12">
    <location>
        <begin position="32"/>
        <end position="56"/>
    </location>
</feature>
<evidence type="ECO:0000256" key="4">
    <source>
        <dbReference type="ARBA" id="ARBA00022692"/>
    </source>
</evidence>
<dbReference type="InterPro" id="IPR003691">
    <property type="entry name" value="FluC"/>
</dbReference>
<comment type="caution">
    <text evidence="13">The sequence shown here is derived from an EMBL/GenBank/DDBJ whole genome shotgun (WGS) entry which is preliminary data.</text>
</comment>
<keyword evidence="4 12" id="KW-0812">Transmembrane</keyword>
<feature type="transmembrane region" description="Helical" evidence="12">
    <location>
        <begin position="97"/>
        <end position="122"/>
    </location>
</feature>
<feature type="binding site" evidence="12">
    <location>
        <position position="79"/>
    </location>
    <ligand>
        <name>Na(+)</name>
        <dbReference type="ChEBI" id="CHEBI:29101"/>
        <note>structural</note>
    </ligand>
</feature>
<comment type="catalytic activity">
    <reaction evidence="11">
        <text>fluoride(in) = fluoride(out)</text>
        <dbReference type="Rhea" id="RHEA:76159"/>
        <dbReference type="ChEBI" id="CHEBI:17051"/>
    </reaction>
    <physiologicalReaction direction="left-to-right" evidence="11">
        <dbReference type="Rhea" id="RHEA:76160"/>
    </physiologicalReaction>
</comment>
<keyword evidence="12" id="KW-0479">Metal-binding</keyword>
<sequence>MPWISLLAIGLGAALGAWLRWGLGLWLNPLLANLPLGTLAANLIGGLLMGLLMALLEAHADWPAELRLFAGTGFLGGLTTFSTFSGEAGALLERGEYTWAGALVIVHVAGSIAATLAGWLLLRALLRGQL</sequence>
<evidence type="ECO:0000256" key="3">
    <source>
        <dbReference type="ARBA" id="ARBA00022519"/>
    </source>
</evidence>
<feature type="transmembrane region" description="Helical" evidence="12">
    <location>
        <begin position="68"/>
        <end position="85"/>
    </location>
</feature>
<evidence type="ECO:0000256" key="12">
    <source>
        <dbReference type="HAMAP-Rule" id="MF_00454"/>
    </source>
</evidence>
<dbReference type="NCBIfam" id="NF010792">
    <property type="entry name" value="PRK14196.1"/>
    <property type="match status" value="1"/>
</dbReference>
<dbReference type="Pfam" id="PF02537">
    <property type="entry name" value="CRCB"/>
    <property type="match status" value="1"/>
</dbReference>
<name>A0ABT1QT25_9GAMM</name>
<keyword evidence="9 12" id="KW-0407">Ion channel</keyword>
<dbReference type="HAMAP" id="MF_00454">
    <property type="entry name" value="FluC"/>
    <property type="match status" value="1"/>
</dbReference>
<keyword evidence="12" id="KW-0813">Transport</keyword>
<comment type="similarity">
    <text evidence="10 12">Belongs to the fluoride channel Fluc/FEX (TC 1.A.43) family.</text>
</comment>
<dbReference type="Proteomes" id="UP001165498">
    <property type="component" value="Unassembled WGS sequence"/>
</dbReference>
<dbReference type="PANTHER" id="PTHR28259">
    <property type="entry name" value="FLUORIDE EXPORT PROTEIN 1-RELATED"/>
    <property type="match status" value="1"/>
</dbReference>
<feature type="binding site" evidence="12">
    <location>
        <position position="76"/>
    </location>
    <ligand>
        <name>Na(+)</name>
        <dbReference type="ChEBI" id="CHEBI:29101"/>
        <note>structural</note>
    </ligand>
</feature>
<evidence type="ECO:0000256" key="8">
    <source>
        <dbReference type="ARBA" id="ARBA00023136"/>
    </source>
</evidence>
<comment type="subcellular location">
    <subcellularLocation>
        <location evidence="1 12">Cell membrane</location>
        <topology evidence="1 12">Multi-pass membrane protein</topology>
    </subcellularLocation>
</comment>
<keyword evidence="14" id="KW-1185">Reference proteome</keyword>
<keyword evidence="5 12" id="KW-1133">Transmembrane helix</keyword>
<protein>
    <recommendedName>
        <fullName evidence="12">Fluoride-specific ion channel FluC</fullName>
    </recommendedName>
</protein>
<reference evidence="13" key="1">
    <citation type="submission" date="2022-07" db="EMBL/GenBank/DDBJ databases">
        <title>Tahibacter sp., a new gammaproteobacterium isolated from the silt sample collected at pig farm.</title>
        <authorList>
            <person name="Chen H."/>
        </authorList>
    </citation>
    <scope>NUCLEOTIDE SEQUENCE</scope>
    <source>
        <strain evidence="13">P2K</strain>
    </source>
</reference>
<evidence type="ECO:0000256" key="1">
    <source>
        <dbReference type="ARBA" id="ARBA00004651"/>
    </source>
</evidence>
<gene>
    <name evidence="12 13" type="primary">crcB</name>
    <name evidence="12" type="synonym">fluC</name>
    <name evidence="13" type="ORF">NM961_11920</name>
</gene>
<evidence type="ECO:0000256" key="5">
    <source>
        <dbReference type="ARBA" id="ARBA00022989"/>
    </source>
</evidence>
<keyword evidence="8 12" id="KW-0472">Membrane</keyword>
<evidence type="ECO:0000256" key="6">
    <source>
        <dbReference type="ARBA" id="ARBA00023053"/>
    </source>
</evidence>
<dbReference type="EMBL" id="JANFQO010000009">
    <property type="protein sequence ID" value="MCQ4165416.1"/>
    <property type="molecule type" value="Genomic_DNA"/>
</dbReference>
<dbReference type="PANTHER" id="PTHR28259:SF1">
    <property type="entry name" value="FLUORIDE EXPORT PROTEIN 1-RELATED"/>
    <property type="match status" value="1"/>
</dbReference>
<comment type="function">
    <text evidence="12">Fluoride-specific ion channel. Important for reducing fluoride concentration in the cell, thus reducing its toxicity.</text>
</comment>
<keyword evidence="7 12" id="KW-0406">Ion transport</keyword>
<keyword evidence="3" id="KW-0997">Cell inner membrane</keyword>
<evidence type="ECO:0000256" key="2">
    <source>
        <dbReference type="ARBA" id="ARBA00022475"/>
    </source>
</evidence>